<evidence type="ECO:0008006" key="8">
    <source>
        <dbReference type="Google" id="ProtNLM"/>
    </source>
</evidence>
<gene>
    <name evidence="7" type="ORF">MNBD_GAMMA26-588</name>
</gene>
<dbReference type="InterPro" id="IPR002416">
    <property type="entry name" value="T2SS_protein-GspH"/>
</dbReference>
<evidence type="ECO:0000256" key="3">
    <source>
        <dbReference type="ARBA" id="ARBA00022692"/>
    </source>
</evidence>
<dbReference type="GO" id="GO:0015627">
    <property type="term" value="C:type II protein secretion system complex"/>
    <property type="evidence" value="ECO:0007669"/>
    <property type="project" value="InterPro"/>
</dbReference>
<sequence length="79" mass="8036">MKQAQSGFTLIELMIVVAIIGILAAIALPAFSDYQQRTKVAGAVTGVSSYKTTVALCISDLGTLIGCNHGTNGIGPAIA</sequence>
<dbReference type="PRINTS" id="PR00885">
    <property type="entry name" value="BCTERIALGSPH"/>
</dbReference>
<keyword evidence="2" id="KW-0488">Methylation</keyword>
<keyword evidence="5 6" id="KW-0472">Membrane</keyword>
<dbReference type="GO" id="GO:0016020">
    <property type="term" value="C:membrane"/>
    <property type="evidence" value="ECO:0007669"/>
    <property type="project" value="UniProtKB-SubCell"/>
</dbReference>
<dbReference type="PANTHER" id="PTHR30093:SF34">
    <property type="entry name" value="PREPILIN PEPTIDASE-DEPENDENT PROTEIN D"/>
    <property type="match status" value="1"/>
</dbReference>
<evidence type="ECO:0000256" key="1">
    <source>
        <dbReference type="ARBA" id="ARBA00004167"/>
    </source>
</evidence>
<dbReference type="EMBL" id="UOFX01000043">
    <property type="protein sequence ID" value="VAX08839.1"/>
    <property type="molecule type" value="Genomic_DNA"/>
</dbReference>
<evidence type="ECO:0000256" key="5">
    <source>
        <dbReference type="ARBA" id="ARBA00023136"/>
    </source>
</evidence>
<dbReference type="PANTHER" id="PTHR30093">
    <property type="entry name" value="GENERAL SECRETION PATHWAY PROTEIN G"/>
    <property type="match status" value="1"/>
</dbReference>
<keyword evidence="4 6" id="KW-1133">Transmembrane helix</keyword>
<evidence type="ECO:0000313" key="7">
    <source>
        <dbReference type="EMBL" id="VAX08839.1"/>
    </source>
</evidence>
<dbReference type="SUPFAM" id="SSF54523">
    <property type="entry name" value="Pili subunits"/>
    <property type="match status" value="1"/>
</dbReference>
<reference evidence="7" key="1">
    <citation type="submission" date="2018-06" db="EMBL/GenBank/DDBJ databases">
        <authorList>
            <person name="Zhirakovskaya E."/>
        </authorList>
    </citation>
    <scope>NUCLEOTIDE SEQUENCE</scope>
</reference>
<comment type="subcellular location">
    <subcellularLocation>
        <location evidence="1">Membrane</location>
        <topology evidence="1">Single-pass membrane protein</topology>
    </subcellularLocation>
</comment>
<dbReference type="PROSITE" id="PS00409">
    <property type="entry name" value="PROKAR_NTER_METHYL"/>
    <property type="match status" value="1"/>
</dbReference>
<dbReference type="GO" id="GO:0044096">
    <property type="term" value="C:type IV pilus"/>
    <property type="evidence" value="ECO:0007669"/>
    <property type="project" value="TreeGrafter"/>
</dbReference>
<dbReference type="GO" id="GO:0015628">
    <property type="term" value="P:protein secretion by the type II secretion system"/>
    <property type="evidence" value="ECO:0007669"/>
    <property type="project" value="InterPro"/>
</dbReference>
<feature type="non-terminal residue" evidence="7">
    <location>
        <position position="79"/>
    </location>
</feature>
<dbReference type="InterPro" id="IPR045584">
    <property type="entry name" value="Pilin-like"/>
</dbReference>
<dbReference type="GO" id="GO:0043107">
    <property type="term" value="P:type IV pilus-dependent motility"/>
    <property type="evidence" value="ECO:0007669"/>
    <property type="project" value="TreeGrafter"/>
</dbReference>
<dbReference type="AlphaFoldDB" id="A0A3B1AS88"/>
<dbReference type="Pfam" id="PF07963">
    <property type="entry name" value="N_methyl"/>
    <property type="match status" value="1"/>
</dbReference>
<keyword evidence="3 6" id="KW-0812">Transmembrane</keyword>
<dbReference type="Gene3D" id="3.30.700.10">
    <property type="entry name" value="Glycoprotein, Type 4 Pilin"/>
    <property type="match status" value="1"/>
</dbReference>
<organism evidence="7">
    <name type="scientific">hydrothermal vent metagenome</name>
    <dbReference type="NCBI Taxonomy" id="652676"/>
    <lineage>
        <taxon>unclassified sequences</taxon>
        <taxon>metagenomes</taxon>
        <taxon>ecological metagenomes</taxon>
    </lineage>
</organism>
<evidence type="ECO:0000256" key="4">
    <source>
        <dbReference type="ARBA" id="ARBA00022989"/>
    </source>
</evidence>
<dbReference type="InterPro" id="IPR012902">
    <property type="entry name" value="N_methyl_site"/>
</dbReference>
<evidence type="ECO:0000256" key="2">
    <source>
        <dbReference type="ARBA" id="ARBA00022481"/>
    </source>
</evidence>
<feature type="transmembrane region" description="Helical" evidence="6">
    <location>
        <begin position="6"/>
        <end position="31"/>
    </location>
</feature>
<accession>A0A3B1AS88</accession>
<proteinExistence type="predicted"/>
<evidence type="ECO:0000256" key="6">
    <source>
        <dbReference type="SAM" id="Phobius"/>
    </source>
</evidence>
<protein>
    <recommendedName>
        <fullName evidence="8">Type IV pilin PilA</fullName>
    </recommendedName>
</protein>
<name>A0A3B1AS88_9ZZZZ</name>
<dbReference type="NCBIfam" id="TIGR02532">
    <property type="entry name" value="IV_pilin_GFxxxE"/>
    <property type="match status" value="1"/>
</dbReference>